<evidence type="ECO:0000313" key="13">
    <source>
        <dbReference type="Proteomes" id="UP000695562"/>
    </source>
</evidence>
<evidence type="ECO:0000256" key="5">
    <source>
        <dbReference type="ARBA" id="ARBA00022679"/>
    </source>
</evidence>
<accession>A0A8J4PSJ8</accession>
<evidence type="ECO:0000256" key="2">
    <source>
        <dbReference type="ARBA" id="ARBA00004286"/>
    </source>
</evidence>
<proteinExistence type="predicted"/>
<evidence type="ECO:0000256" key="7">
    <source>
        <dbReference type="ARBA" id="ARBA00023242"/>
    </source>
</evidence>
<evidence type="ECO:0000259" key="11">
    <source>
        <dbReference type="PROSITE" id="PS51215"/>
    </source>
</evidence>
<feature type="compositionally biased region" description="Low complexity" evidence="8">
    <location>
        <begin position="505"/>
        <end position="543"/>
    </location>
</feature>
<evidence type="ECO:0000256" key="3">
    <source>
        <dbReference type="ARBA" id="ARBA00022454"/>
    </source>
</evidence>
<evidence type="ECO:0000259" key="10">
    <source>
        <dbReference type="PROSITE" id="PS50868"/>
    </source>
</evidence>
<dbReference type="SMART" id="SM00570">
    <property type="entry name" value="AWS"/>
    <property type="match status" value="1"/>
</dbReference>
<dbReference type="Gene3D" id="2.170.270.10">
    <property type="entry name" value="SET domain"/>
    <property type="match status" value="1"/>
</dbReference>
<feature type="compositionally biased region" description="Low complexity" evidence="8">
    <location>
        <begin position="108"/>
        <end position="138"/>
    </location>
</feature>
<dbReference type="GO" id="GO:0046975">
    <property type="term" value="F:histone H3K36 methyltransferase activity"/>
    <property type="evidence" value="ECO:0007669"/>
    <property type="project" value="InterPro"/>
</dbReference>
<dbReference type="GO" id="GO:0005694">
    <property type="term" value="C:chromosome"/>
    <property type="evidence" value="ECO:0007669"/>
    <property type="project" value="UniProtKB-SubCell"/>
</dbReference>
<sequence>MNKLNRIEAIKQQKQQEQQQQQQQQQKTFDNENLKTNNNDSDNLKRNDNSNSLINDHRDLKKVKLDTPPTSPPTTDKFKVNDIPRPPIKKDLINNNNNNDNDKPKSPPSASLSSLYNSKSFAIPLKNNNGTTTPPNGDNKNERNPSNKKLLEQPNKLNKTSNNSHSSSHSPNNNSSKKKNDESNSDDSDSYSDSDSSSYSDSDSDSSYSGSQSSSSDEYTSSESEDEKKSPNKNKRSIVKSSTTTSTTTSTLPKKVTTEYITDLISQGKTPISKIAVLIQYSREKNFKFLSTNLYLERRERILDDDDDIDICNCLNIDGDCGEECINRKSYIECDVKHCDVVGCRNQRFQRKLYSPIEPFHAGPKGWGLRATQDIKKKDFIIEYCGEVITKATCINRMQKAENEKFFYFLTLDAKECLDASKKGNHARFINHSCDPNCETQKWNVGGEVKIGIFAIKDIPNGTELTFDYNYERFGASKQICYCGSSNCRGYLGEKSSKKAIISSSTLNNNNSNNNGSNLNGSASNGLSSSTSTSTSSNGNGSTYLNKSKSNKNQLVPLSEQMLVFNHQNHAKFLLNEKVDDYHYQSELSAESENHIIVSKKLFLSRNVRMLKLYYLNFYKSCLGSTDVNGDTDEKKSNVVKRRSLSQVINDLKKQVK</sequence>
<keyword evidence="4" id="KW-0489">Methyltransferase</keyword>
<keyword evidence="3" id="KW-0158">Chromosome</keyword>
<dbReference type="SMART" id="SM00508">
    <property type="entry name" value="PostSET"/>
    <property type="match status" value="1"/>
</dbReference>
<dbReference type="InterPro" id="IPR046341">
    <property type="entry name" value="SET_dom_sf"/>
</dbReference>
<evidence type="ECO:0000259" key="9">
    <source>
        <dbReference type="PROSITE" id="PS50280"/>
    </source>
</evidence>
<comment type="subcellular location">
    <subcellularLocation>
        <location evidence="2">Chromosome</location>
    </subcellularLocation>
    <subcellularLocation>
        <location evidence="1">Nucleus</location>
    </subcellularLocation>
</comment>
<organism evidence="12 13">
    <name type="scientific">Polysphondylium violaceum</name>
    <dbReference type="NCBI Taxonomy" id="133409"/>
    <lineage>
        <taxon>Eukaryota</taxon>
        <taxon>Amoebozoa</taxon>
        <taxon>Evosea</taxon>
        <taxon>Eumycetozoa</taxon>
        <taxon>Dictyostelia</taxon>
        <taxon>Dictyosteliales</taxon>
        <taxon>Dictyosteliaceae</taxon>
        <taxon>Polysphondylium</taxon>
    </lineage>
</organism>
<evidence type="ECO:0000256" key="1">
    <source>
        <dbReference type="ARBA" id="ARBA00004123"/>
    </source>
</evidence>
<evidence type="ECO:0000256" key="4">
    <source>
        <dbReference type="ARBA" id="ARBA00022603"/>
    </source>
</evidence>
<dbReference type="PROSITE" id="PS50280">
    <property type="entry name" value="SET"/>
    <property type="match status" value="1"/>
</dbReference>
<feature type="compositionally biased region" description="Low complexity" evidence="8">
    <location>
        <begin position="241"/>
        <end position="251"/>
    </location>
</feature>
<keyword evidence="13" id="KW-1185">Reference proteome</keyword>
<dbReference type="PROSITE" id="PS51215">
    <property type="entry name" value="AWS"/>
    <property type="match status" value="1"/>
</dbReference>
<dbReference type="Pfam" id="PF00856">
    <property type="entry name" value="SET"/>
    <property type="match status" value="1"/>
</dbReference>
<comment type="caution">
    <text evidence="12">The sequence shown here is derived from an EMBL/GenBank/DDBJ whole genome shotgun (WGS) entry which is preliminary data.</text>
</comment>
<dbReference type="InterPro" id="IPR001214">
    <property type="entry name" value="SET_dom"/>
</dbReference>
<dbReference type="CDD" id="cd19172">
    <property type="entry name" value="SET_SETD2"/>
    <property type="match status" value="1"/>
</dbReference>
<keyword evidence="6" id="KW-0949">S-adenosyl-L-methionine</keyword>
<dbReference type="InterPro" id="IPR044437">
    <property type="entry name" value="SETD2/Set2_SET"/>
</dbReference>
<evidence type="ECO:0000256" key="6">
    <source>
        <dbReference type="ARBA" id="ARBA00022691"/>
    </source>
</evidence>
<dbReference type="PANTHER" id="PTHR22884">
    <property type="entry name" value="SET DOMAIN PROTEINS"/>
    <property type="match status" value="1"/>
</dbReference>
<feature type="domain" description="SET" evidence="9">
    <location>
        <begin position="355"/>
        <end position="470"/>
    </location>
</feature>
<feature type="compositionally biased region" description="Low complexity" evidence="8">
    <location>
        <begin position="155"/>
        <end position="175"/>
    </location>
</feature>
<dbReference type="InterPro" id="IPR006560">
    <property type="entry name" value="AWS_dom"/>
</dbReference>
<dbReference type="OrthoDB" id="20849at2759"/>
<dbReference type="SUPFAM" id="SSF82199">
    <property type="entry name" value="SET domain"/>
    <property type="match status" value="1"/>
</dbReference>
<name>A0A8J4PSJ8_9MYCE</name>
<feature type="region of interest" description="Disordered" evidence="8">
    <location>
        <begin position="505"/>
        <end position="549"/>
    </location>
</feature>
<keyword evidence="7" id="KW-0539">Nucleus</keyword>
<evidence type="ECO:0008006" key="14">
    <source>
        <dbReference type="Google" id="ProtNLM"/>
    </source>
</evidence>
<feature type="compositionally biased region" description="Low complexity" evidence="8">
    <location>
        <begin position="193"/>
        <end position="222"/>
    </location>
</feature>
<feature type="compositionally biased region" description="Basic and acidic residues" evidence="8">
    <location>
        <begin position="139"/>
        <end position="151"/>
    </location>
</feature>
<evidence type="ECO:0000313" key="12">
    <source>
        <dbReference type="EMBL" id="KAF2072459.1"/>
    </source>
</evidence>
<protein>
    <recommendedName>
        <fullName evidence="14">SET domain-containing protein</fullName>
    </recommendedName>
</protein>
<gene>
    <name evidence="12" type="ORF">CYY_006235</name>
</gene>
<feature type="compositionally biased region" description="Acidic residues" evidence="8">
    <location>
        <begin position="183"/>
        <end position="192"/>
    </location>
</feature>
<feature type="compositionally biased region" description="Basic and acidic residues" evidence="8">
    <location>
        <begin position="55"/>
        <end position="65"/>
    </location>
</feature>
<evidence type="ECO:0000256" key="8">
    <source>
        <dbReference type="SAM" id="MobiDB-lite"/>
    </source>
</evidence>
<dbReference type="AlphaFoldDB" id="A0A8J4PSJ8"/>
<dbReference type="GO" id="GO:0005634">
    <property type="term" value="C:nucleus"/>
    <property type="evidence" value="ECO:0007669"/>
    <property type="project" value="UniProtKB-SubCell"/>
</dbReference>
<feature type="domain" description="Post-SET" evidence="10">
    <location>
        <begin position="477"/>
        <end position="493"/>
    </location>
</feature>
<dbReference type="SMART" id="SM00317">
    <property type="entry name" value="SET"/>
    <property type="match status" value="1"/>
</dbReference>
<dbReference type="GO" id="GO:0032259">
    <property type="term" value="P:methylation"/>
    <property type="evidence" value="ECO:0007669"/>
    <property type="project" value="UniProtKB-KW"/>
</dbReference>
<reference evidence="12" key="1">
    <citation type="submission" date="2020-01" db="EMBL/GenBank/DDBJ databases">
        <title>Development of genomics and gene disruption for Polysphondylium violaceum indicates a role for the polyketide synthase stlB in stalk morphogenesis.</title>
        <authorList>
            <person name="Narita B."/>
            <person name="Kawabe Y."/>
            <person name="Kin K."/>
            <person name="Saito T."/>
            <person name="Gibbs R."/>
            <person name="Kuspa A."/>
            <person name="Muzny D."/>
            <person name="Queller D."/>
            <person name="Richards S."/>
            <person name="Strassman J."/>
            <person name="Sucgang R."/>
            <person name="Worley K."/>
            <person name="Schaap P."/>
        </authorList>
    </citation>
    <scope>NUCLEOTIDE SEQUENCE</scope>
    <source>
        <strain evidence="12">QSvi11</strain>
    </source>
</reference>
<feature type="compositionally biased region" description="Basic and acidic residues" evidence="8">
    <location>
        <begin position="76"/>
        <end position="92"/>
    </location>
</feature>
<dbReference type="Proteomes" id="UP000695562">
    <property type="component" value="Unassembled WGS sequence"/>
</dbReference>
<feature type="compositionally biased region" description="Basic and acidic residues" evidence="8">
    <location>
        <begin position="1"/>
        <end position="11"/>
    </location>
</feature>
<keyword evidence="5" id="KW-0808">Transferase</keyword>
<feature type="domain" description="AWS" evidence="11">
    <location>
        <begin position="307"/>
        <end position="353"/>
    </location>
</feature>
<dbReference type="InterPro" id="IPR003616">
    <property type="entry name" value="Post-SET_dom"/>
</dbReference>
<dbReference type="Pfam" id="PF17907">
    <property type="entry name" value="AWS"/>
    <property type="match status" value="1"/>
</dbReference>
<dbReference type="InterPro" id="IPR050777">
    <property type="entry name" value="SET2_Histone-Lys_MeTrsfase"/>
</dbReference>
<feature type="region of interest" description="Disordered" evidence="8">
    <location>
        <begin position="1"/>
        <end position="251"/>
    </location>
</feature>
<feature type="compositionally biased region" description="Low complexity" evidence="8">
    <location>
        <begin position="12"/>
        <end position="27"/>
    </location>
</feature>
<dbReference type="EMBL" id="AJWJ01000278">
    <property type="protein sequence ID" value="KAF2072459.1"/>
    <property type="molecule type" value="Genomic_DNA"/>
</dbReference>
<dbReference type="PROSITE" id="PS50868">
    <property type="entry name" value="POST_SET"/>
    <property type="match status" value="1"/>
</dbReference>